<feature type="binding site" evidence="7">
    <location>
        <position position="202"/>
    </location>
    <ligand>
        <name>substrate</name>
    </ligand>
</feature>
<dbReference type="InterPro" id="IPR022674">
    <property type="entry name" value="G6P_DH_NAD-bd"/>
</dbReference>
<evidence type="ECO:0000256" key="4">
    <source>
        <dbReference type="ARBA" id="ARBA00022857"/>
    </source>
</evidence>
<evidence type="ECO:0000313" key="11">
    <source>
        <dbReference type="Proteomes" id="UP000001285"/>
    </source>
</evidence>
<feature type="binding site" evidence="7">
    <location>
        <position position="240"/>
    </location>
    <ligand>
        <name>substrate</name>
    </ligand>
</feature>
<dbReference type="GO" id="GO:0009051">
    <property type="term" value="P:pentose-phosphate shunt, oxidative branch"/>
    <property type="evidence" value="ECO:0007669"/>
    <property type="project" value="TreeGrafter"/>
</dbReference>
<keyword evidence="3 7" id="KW-0313">Glucose metabolism</keyword>
<dbReference type="KEGG" id="lsn:LSA_00670"/>
<feature type="binding site" evidence="7">
    <location>
        <position position="69"/>
    </location>
    <ligand>
        <name>NADP(+)</name>
        <dbReference type="ChEBI" id="CHEBI:58349"/>
    </ligand>
</feature>
<evidence type="ECO:0000256" key="2">
    <source>
        <dbReference type="ARBA" id="ARBA00009975"/>
    </source>
</evidence>
<dbReference type="GO" id="GO:0005829">
    <property type="term" value="C:cytosol"/>
    <property type="evidence" value="ECO:0007669"/>
    <property type="project" value="TreeGrafter"/>
</dbReference>
<keyword evidence="4 7" id="KW-0521">NADP</keyword>
<dbReference type="NCBIfam" id="TIGR00871">
    <property type="entry name" value="zwf"/>
    <property type="match status" value="1"/>
</dbReference>
<comment type="pathway">
    <text evidence="1 7">Carbohydrate degradation; pentose phosphate pathway; D-ribulose 5-phosphate from D-glucose 6-phosphate (oxidative stage): step 1/3.</text>
</comment>
<feature type="binding site" evidence="7">
    <location>
        <begin position="108"/>
        <end position="109"/>
    </location>
    <ligand>
        <name>NADP(+)</name>
        <dbReference type="ChEBI" id="CHEBI:58349"/>
    </ligand>
</feature>
<organism evidence="10 11">
    <name type="scientific">Fructilactobacillus sanfranciscensis (strain TMW 1.1304)</name>
    <name type="common">Lactobacillus sanfranciscensis</name>
    <dbReference type="NCBI Taxonomy" id="714313"/>
    <lineage>
        <taxon>Bacteria</taxon>
        <taxon>Bacillati</taxon>
        <taxon>Bacillota</taxon>
        <taxon>Bacilli</taxon>
        <taxon>Lactobacillales</taxon>
        <taxon>Lactobacillaceae</taxon>
        <taxon>Fructilactobacillus</taxon>
    </lineage>
</organism>
<dbReference type="STRING" id="714313.LSA_00670"/>
<dbReference type="EMBL" id="CP002461">
    <property type="protein sequence ID" value="AEN98555.1"/>
    <property type="molecule type" value="Genomic_DNA"/>
</dbReference>
<evidence type="ECO:0000313" key="10">
    <source>
        <dbReference type="EMBL" id="AEN98555.1"/>
    </source>
</evidence>
<dbReference type="GO" id="GO:0006006">
    <property type="term" value="P:glucose metabolic process"/>
    <property type="evidence" value="ECO:0007669"/>
    <property type="project" value="UniProtKB-KW"/>
</dbReference>
<dbReference type="InterPro" id="IPR022675">
    <property type="entry name" value="G6P_DH_C"/>
</dbReference>
<evidence type="ECO:0000259" key="8">
    <source>
        <dbReference type="Pfam" id="PF00479"/>
    </source>
</evidence>
<evidence type="ECO:0000256" key="6">
    <source>
        <dbReference type="ARBA" id="ARBA00023277"/>
    </source>
</evidence>
<name>G2KTW2_FRUST</name>
<dbReference type="Gene3D" id="3.30.360.10">
    <property type="entry name" value="Dihydrodipicolinate Reductase, domain 2"/>
    <property type="match status" value="1"/>
</dbReference>
<feature type="binding site" evidence="7">
    <location>
        <position position="172"/>
    </location>
    <ligand>
        <name>NADP(+)</name>
        <dbReference type="ChEBI" id="CHEBI:58349"/>
    </ligand>
</feature>
<dbReference type="PANTHER" id="PTHR23429:SF0">
    <property type="entry name" value="GLUCOSE-6-PHOSPHATE 1-DEHYDROGENASE"/>
    <property type="match status" value="1"/>
</dbReference>
<dbReference type="HOGENOM" id="CLU_013524_5_0_9"/>
<dbReference type="AlphaFoldDB" id="G2KTW2"/>
<comment type="function">
    <text evidence="7">Catalyzes the oxidation of glucose 6-phosphate to 6-phosphogluconolactone.</text>
</comment>
<feature type="binding site" evidence="7">
    <location>
        <position position="206"/>
    </location>
    <ligand>
        <name>substrate</name>
    </ligand>
</feature>
<dbReference type="UniPathway" id="UPA00115">
    <property type="reaction ID" value="UER00408"/>
</dbReference>
<evidence type="ECO:0000259" key="9">
    <source>
        <dbReference type="Pfam" id="PF02781"/>
    </source>
</evidence>
<keyword evidence="11" id="KW-1185">Reference proteome</keyword>
<proteinExistence type="inferred from homology"/>
<dbReference type="SUPFAM" id="SSF51735">
    <property type="entry name" value="NAD(P)-binding Rossmann-fold domains"/>
    <property type="match status" value="1"/>
</dbReference>
<dbReference type="InterPro" id="IPR036291">
    <property type="entry name" value="NAD(P)-bd_dom_sf"/>
</dbReference>
<keyword evidence="5 7" id="KW-0560">Oxidoreductase</keyword>
<feature type="binding site" evidence="7">
    <location>
        <position position="365"/>
    </location>
    <ligand>
        <name>substrate</name>
    </ligand>
</feature>
<dbReference type="PRINTS" id="PR00079">
    <property type="entry name" value="G6PDHDRGNASE"/>
</dbReference>
<dbReference type="Pfam" id="PF02781">
    <property type="entry name" value="G6PD_C"/>
    <property type="match status" value="1"/>
</dbReference>
<dbReference type="InterPro" id="IPR019796">
    <property type="entry name" value="G6P_DH_AS"/>
</dbReference>
<feature type="binding site" evidence="7">
    <location>
        <position position="259"/>
    </location>
    <ligand>
        <name>substrate</name>
    </ligand>
</feature>
<dbReference type="SUPFAM" id="SSF55347">
    <property type="entry name" value="Glyceraldehyde-3-phosphate dehydrogenase-like, C-terminal domain"/>
    <property type="match status" value="1"/>
</dbReference>
<dbReference type="Pfam" id="PF00479">
    <property type="entry name" value="G6PD_N"/>
    <property type="match status" value="1"/>
</dbReference>
<evidence type="ECO:0000256" key="5">
    <source>
        <dbReference type="ARBA" id="ARBA00023002"/>
    </source>
</evidence>
<comment type="catalytic activity">
    <reaction evidence="7">
        <text>D-glucose 6-phosphate + NADP(+) = 6-phospho-D-glucono-1,5-lactone + NADPH + H(+)</text>
        <dbReference type="Rhea" id="RHEA:15841"/>
        <dbReference type="ChEBI" id="CHEBI:15378"/>
        <dbReference type="ChEBI" id="CHEBI:57783"/>
        <dbReference type="ChEBI" id="CHEBI:57955"/>
        <dbReference type="ChEBI" id="CHEBI:58349"/>
        <dbReference type="ChEBI" id="CHEBI:61548"/>
        <dbReference type="EC" id="1.1.1.49"/>
    </reaction>
</comment>
<feature type="active site" description="Proton acceptor" evidence="7">
    <location>
        <position position="264"/>
    </location>
</feature>
<gene>
    <name evidence="7 10" type="primary">zwf</name>
    <name evidence="10" type="ordered locus">LSA_00670</name>
</gene>
<dbReference type="HAMAP" id="MF_00966">
    <property type="entry name" value="G6PD"/>
    <property type="match status" value="1"/>
</dbReference>
<dbReference type="InterPro" id="IPR001282">
    <property type="entry name" value="G6P_DH"/>
</dbReference>
<comment type="caution">
    <text evidence="7">Lacks conserved residue(s) required for the propagation of feature annotation.</text>
</comment>
<keyword evidence="6 7" id="KW-0119">Carbohydrate metabolism</keyword>
<dbReference type="PIRSF" id="PIRSF000110">
    <property type="entry name" value="G6PD"/>
    <property type="match status" value="1"/>
</dbReference>
<dbReference type="PANTHER" id="PTHR23429">
    <property type="entry name" value="GLUCOSE-6-PHOSPHATE 1-DEHYDROGENASE G6PD"/>
    <property type="match status" value="1"/>
</dbReference>
<feature type="domain" description="Glucose-6-phosphate dehydrogenase C-terminal" evidence="9">
    <location>
        <begin position="214"/>
        <end position="508"/>
    </location>
</feature>
<dbReference type="eggNOG" id="COG0364">
    <property type="taxonomic scope" value="Bacteria"/>
</dbReference>
<evidence type="ECO:0000256" key="7">
    <source>
        <dbReference type="HAMAP-Rule" id="MF_00966"/>
    </source>
</evidence>
<dbReference type="PROSITE" id="PS00069">
    <property type="entry name" value="G6P_DEHYDROGENASE"/>
    <property type="match status" value="1"/>
</dbReference>
<accession>G2KTW2</accession>
<dbReference type="Gene3D" id="3.40.50.720">
    <property type="entry name" value="NAD(P)-binding Rossmann-like Domain"/>
    <property type="match status" value="1"/>
</dbReference>
<sequence>MLFKCVILYMSIEIIKGANDMPTENPTRATFMLFGGTGDLALRKLYPAIFNLYKKGSLSTHFALVGLSRKALTDEEFRAKIIESISSETDDKAQAEEFASHFYWKSHDVTNTDHYKELGKIADELDQKYETDGNRIFYVSMAPRFFGIVAKNLKEQGVLSTNGGFNRLVIEKPFGRDYASAKELNDELTSAFNENQIYRIDHYLGKETTQAIPVIRFGNPIIEAIWNQNYIKDVQITLAEKLGVEDRAGYYDTAGALRDMIQNHTLQIVSYLAMDEPNSFVDTEIRREKVKALESMEIYDADGVKQNFVRGQYGAGDGTPAYRDEPGVPHDSNNNTYAAGKIVFNNPRWGKTPFYIRSGKKLATKTGRIDIEFKKPIVDIFAKGTHQPAELKSNVLTLLIDPKIGITLEINTKNSAQGMHTETVDLSYLQSDARAAEVPLPYERLFHDILKGDGTYFASWPEVAAAWKYVDPVQKLWDTTQPDFPNYESGSMGPKAADELLARDGNSWYFPNK</sequence>
<evidence type="ECO:0000256" key="1">
    <source>
        <dbReference type="ARBA" id="ARBA00004937"/>
    </source>
</evidence>
<dbReference type="GO" id="GO:0050661">
    <property type="term" value="F:NADP binding"/>
    <property type="evidence" value="ECO:0007669"/>
    <property type="project" value="UniProtKB-UniRule"/>
</dbReference>
<comment type="similarity">
    <text evidence="2 7">Belongs to the glucose-6-phosphate dehydrogenase family.</text>
</comment>
<feature type="domain" description="Glucose-6-phosphate dehydrogenase NAD-binding" evidence="8">
    <location>
        <begin position="33"/>
        <end position="210"/>
    </location>
</feature>
<feature type="binding site" evidence="7">
    <location>
        <position position="360"/>
    </location>
    <ligand>
        <name>substrate</name>
    </ligand>
</feature>
<evidence type="ECO:0000256" key="3">
    <source>
        <dbReference type="ARBA" id="ARBA00022526"/>
    </source>
</evidence>
<reference evidence="10 11" key="1">
    <citation type="journal article" date="2011" name="Microb. Cell Fact.">
        <title>Genomic analysis reveals Lactobacillus sanfranciscensis as stable element in traditional sourdoughs.</title>
        <authorList>
            <person name="Vogel R.F."/>
            <person name="Pavlovic M."/>
            <person name="Ehrmann M.A."/>
            <person name="Wiezer A."/>
            <person name="Liesegang H."/>
            <person name="Offschanka S."/>
            <person name="Voget S."/>
            <person name="Angelov A."/>
            <person name="Bocker G."/>
            <person name="Liebl W."/>
        </authorList>
    </citation>
    <scope>NUCLEOTIDE SEQUENCE [LARGE SCALE GENOMIC DNA]</scope>
    <source>
        <strain evidence="10 11">TMW 1.1304</strain>
    </source>
</reference>
<dbReference type="EC" id="1.1.1.49" evidence="7"/>
<protein>
    <recommendedName>
        <fullName evidence="7">Glucose-6-phosphate 1-dehydrogenase</fullName>
        <shortName evidence="7">G6PD</shortName>
        <ecNumber evidence="7">1.1.1.49</ecNumber>
    </recommendedName>
</protein>
<dbReference type="Proteomes" id="UP000001285">
    <property type="component" value="Chromosome"/>
</dbReference>
<dbReference type="GO" id="GO:0004345">
    <property type="term" value="F:glucose-6-phosphate dehydrogenase activity"/>
    <property type="evidence" value="ECO:0007669"/>
    <property type="project" value="UniProtKB-UniRule"/>
</dbReference>